<evidence type="ECO:0000256" key="1">
    <source>
        <dbReference type="SAM" id="Phobius"/>
    </source>
</evidence>
<organism evidence="3 4">
    <name type="scientific">Pseudochryseolinea flava</name>
    <dbReference type="NCBI Taxonomy" id="2059302"/>
    <lineage>
        <taxon>Bacteria</taxon>
        <taxon>Pseudomonadati</taxon>
        <taxon>Bacteroidota</taxon>
        <taxon>Cytophagia</taxon>
        <taxon>Cytophagales</taxon>
        <taxon>Fulvivirgaceae</taxon>
        <taxon>Pseudochryseolinea</taxon>
    </lineage>
</organism>
<dbReference type="EMBL" id="QMFY01000001">
    <property type="protein sequence ID" value="RAW02701.1"/>
    <property type="molecule type" value="Genomic_DNA"/>
</dbReference>
<evidence type="ECO:0000313" key="3">
    <source>
        <dbReference type="EMBL" id="RAW02701.1"/>
    </source>
</evidence>
<accession>A0A364Y6L6</accession>
<keyword evidence="4" id="KW-1185">Reference proteome</keyword>
<keyword evidence="3" id="KW-0012">Acyltransferase</keyword>
<feature type="transmembrane region" description="Helical" evidence="1">
    <location>
        <begin position="349"/>
        <end position="372"/>
    </location>
</feature>
<feature type="domain" description="Acyltransferase 3" evidence="2">
    <location>
        <begin position="11"/>
        <end position="361"/>
    </location>
</feature>
<feature type="transmembrane region" description="Helical" evidence="1">
    <location>
        <begin position="247"/>
        <end position="267"/>
    </location>
</feature>
<feature type="transmembrane region" description="Helical" evidence="1">
    <location>
        <begin position="215"/>
        <end position="235"/>
    </location>
</feature>
<reference evidence="3 4" key="1">
    <citation type="submission" date="2018-06" db="EMBL/GenBank/DDBJ databases">
        <title>Chryseolinea flavus sp. nov., a member of the phylum Bacteroidetes isolated from soil.</title>
        <authorList>
            <person name="Li Y."/>
            <person name="Wang J."/>
        </authorList>
    </citation>
    <scope>NUCLEOTIDE SEQUENCE [LARGE SCALE GENOMIC DNA]</scope>
    <source>
        <strain evidence="3 4">SDU1-6</strain>
    </source>
</reference>
<dbReference type="InterPro" id="IPR050623">
    <property type="entry name" value="Glucan_succinyl_AcylTrfase"/>
</dbReference>
<keyword evidence="1" id="KW-1133">Transmembrane helix</keyword>
<feature type="transmembrane region" description="Helical" evidence="1">
    <location>
        <begin position="279"/>
        <end position="302"/>
    </location>
</feature>
<dbReference type="AlphaFoldDB" id="A0A364Y6L6"/>
<dbReference type="InterPro" id="IPR002656">
    <property type="entry name" value="Acyl_transf_3_dom"/>
</dbReference>
<dbReference type="OrthoDB" id="9809782at2"/>
<gene>
    <name evidence="3" type="ORF">DQQ10_00915</name>
</gene>
<dbReference type="Pfam" id="PF01757">
    <property type="entry name" value="Acyl_transf_3"/>
    <property type="match status" value="1"/>
</dbReference>
<feature type="transmembrane region" description="Helical" evidence="1">
    <location>
        <begin position="323"/>
        <end position="343"/>
    </location>
</feature>
<protein>
    <submittedName>
        <fullName evidence="3">Acyltransferase</fullName>
    </submittedName>
</protein>
<feature type="transmembrane region" description="Helical" evidence="1">
    <location>
        <begin position="59"/>
        <end position="77"/>
    </location>
</feature>
<feature type="transmembrane region" description="Helical" evidence="1">
    <location>
        <begin position="184"/>
        <end position="203"/>
    </location>
</feature>
<feature type="transmembrane region" description="Helical" evidence="1">
    <location>
        <begin position="15"/>
        <end position="33"/>
    </location>
</feature>
<evidence type="ECO:0000313" key="4">
    <source>
        <dbReference type="Proteomes" id="UP000251889"/>
    </source>
</evidence>
<dbReference type="PANTHER" id="PTHR36927">
    <property type="entry name" value="BLR4337 PROTEIN"/>
    <property type="match status" value="1"/>
</dbReference>
<name>A0A364Y6L6_9BACT</name>
<evidence type="ECO:0000259" key="2">
    <source>
        <dbReference type="Pfam" id="PF01757"/>
    </source>
</evidence>
<comment type="caution">
    <text evidence="3">The sequence shown here is derived from an EMBL/GenBank/DDBJ whole genome shotgun (WGS) entry which is preliminary data.</text>
</comment>
<dbReference type="PANTHER" id="PTHR36927:SF3">
    <property type="entry name" value="GLUCANS BIOSYNTHESIS PROTEIN C"/>
    <property type="match status" value="1"/>
</dbReference>
<dbReference type="RefSeq" id="WP_112744918.1">
    <property type="nucleotide sequence ID" value="NZ_QMFY01000001.1"/>
</dbReference>
<keyword evidence="1" id="KW-0472">Membrane</keyword>
<feature type="transmembrane region" description="Helical" evidence="1">
    <location>
        <begin position="143"/>
        <end position="163"/>
    </location>
</feature>
<feature type="transmembrane region" description="Helical" evidence="1">
    <location>
        <begin position="89"/>
        <end position="110"/>
    </location>
</feature>
<sequence>MHITNASERRYDLDWLRLIAIAIVLFFHTGMIFNKWDFHIKNAETSSTFGYWMAWSHAWRMQLLLFISGAGTYMALGKRTVAQFAGERFRRLFIPLVFGIFVVVPPQIYFEFISRFQNYGDFYKTVFEFKPYPQGGSFSWHHLWFILYLLIYSLIALPLLSYLRSPRSQSFRDKLWKTMGSPAGMLLIPAAIIVMSQVLLRPFFPEETHALVNDWAYFVYYLSFFIFGMIFYSNQNLWCSIEKNRKFLLVASVIVLIPFYLMFFNFYKTITLPWKPETIEVVFHVSANIGSWFWVVTIVAFGQRYLNRPHPWLSRANEGVYPFYILHQTAIIAIGYYVCQWSWSITAKFWTISLLAGISCIMFYVTCIRPFAIMRLFFGLKPNRKAVEVTQTASAVATAE</sequence>
<dbReference type="Proteomes" id="UP000251889">
    <property type="component" value="Unassembled WGS sequence"/>
</dbReference>
<dbReference type="GO" id="GO:0016747">
    <property type="term" value="F:acyltransferase activity, transferring groups other than amino-acyl groups"/>
    <property type="evidence" value="ECO:0007669"/>
    <property type="project" value="InterPro"/>
</dbReference>
<keyword evidence="1" id="KW-0812">Transmembrane</keyword>
<keyword evidence="3" id="KW-0808">Transferase</keyword>
<proteinExistence type="predicted"/>